<evidence type="ECO:0000313" key="3">
    <source>
        <dbReference type="Proteomes" id="UP000004994"/>
    </source>
</evidence>
<sequence>MPSPPLDSTHTVERRRAWHVIIAFGKHTRSKNGRRGMRSTPLGSMHNKTTSGAA</sequence>
<protein>
    <submittedName>
        <fullName evidence="2">Uncharacterized protein</fullName>
    </submittedName>
</protein>
<dbReference type="Proteomes" id="UP000004994">
    <property type="component" value="Unassembled WGS sequence"/>
</dbReference>
<reference evidence="2" key="1">
    <citation type="journal article" date="2012" name="Nature">
        <title>The tomato genome sequence provides insights into fleshy fruit evolution.</title>
        <authorList>
            <consortium name="Tomato Genome Consortium"/>
        </authorList>
    </citation>
    <scope>NUCLEOTIDE SEQUENCE [LARGE SCALE GENOMIC DNA]</scope>
    <source>
        <strain evidence="2">cv. Heinz 1706</strain>
    </source>
</reference>
<dbReference type="Gramene" id="Solyc00g008270.1.1">
    <property type="protein sequence ID" value="Solyc00g008270.1.1.1.CDS"/>
    <property type="gene ID" value="Solyc00g008270.1"/>
</dbReference>
<proteinExistence type="predicted"/>
<evidence type="ECO:0000313" key="2">
    <source>
        <dbReference type="EnsemblPlants" id="Solyc00g008270.1.1.1.CDS"/>
    </source>
</evidence>
<dbReference type="AlphaFoldDB" id="A0A494G8K7"/>
<dbReference type="PaxDb" id="4081-Solyc00g008270.1.1"/>
<dbReference type="EnsemblPlants" id="Solyc00g008270.1.1">
    <property type="protein sequence ID" value="Solyc00g008270.1.1.1.CDS"/>
    <property type="gene ID" value="Solyc00g008270.1"/>
</dbReference>
<reference evidence="2" key="2">
    <citation type="submission" date="2019-04" db="UniProtKB">
        <authorList>
            <consortium name="EnsemblPlants"/>
        </authorList>
    </citation>
    <scope>IDENTIFICATION</scope>
    <source>
        <strain evidence="2">cv. Heinz 1706</strain>
    </source>
</reference>
<feature type="compositionally biased region" description="Basic residues" evidence="1">
    <location>
        <begin position="26"/>
        <end position="37"/>
    </location>
</feature>
<dbReference type="PANTHER" id="PTHR33187:SF11">
    <property type="entry name" value="AMINOTRANSFERASE-LIKE PLANT MOBILE DOMAIN-CONTAINING PROTEIN"/>
    <property type="match status" value="1"/>
</dbReference>
<evidence type="ECO:0000256" key="1">
    <source>
        <dbReference type="SAM" id="MobiDB-lite"/>
    </source>
</evidence>
<accession>A0A494G8K7</accession>
<name>A0A494G8K7_SOLLC</name>
<organism evidence="2">
    <name type="scientific">Solanum lycopersicum</name>
    <name type="common">Tomato</name>
    <name type="synonym">Lycopersicon esculentum</name>
    <dbReference type="NCBI Taxonomy" id="4081"/>
    <lineage>
        <taxon>Eukaryota</taxon>
        <taxon>Viridiplantae</taxon>
        <taxon>Streptophyta</taxon>
        <taxon>Embryophyta</taxon>
        <taxon>Tracheophyta</taxon>
        <taxon>Spermatophyta</taxon>
        <taxon>Magnoliopsida</taxon>
        <taxon>eudicotyledons</taxon>
        <taxon>Gunneridae</taxon>
        <taxon>Pentapetalae</taxon>
        <taxon>asterids</taxon>
        <taxon>lamiids</taxon>
        <taxon>Solanales</taxon>
        <taxon>Solanaceae</taxon>
        <taxon>Solanoideae</taxon>
        <taxon>Solaneae</taxon>
        <taxon>Solanum</taxon>
        <taxon>Solanum subgen. Lycopersicon</taxon>
    </lineage>
</organism>
<feature type="region of interest" description="Disordered" evidence="1">
    <location>
        <begin position="26"/>
        <end position="54"/>
    </location>
</feature>
<dbReference type="PANTHER" id="PTHR33187">
    <property type="entry name" value="WU:FI09B08"/>
    <property type="match status" value="1"/>
</dbReference>
<keyword evidence="3" id="KW-1185">Reference proteome</keyword>
<dbReference type="InParanoid" id="A0A494G8K7"/>